<name>A0A367LKT6_9HYPO</name>
<comment type="caution">
    <text evidence="5">The sequence shown here is derived from an EMBL/GenBank/DDBJ whole genome shotgun (WGS) entry which is preliminary data.</text>
</comment>
<evidence type="ECO:0000313" key="6">
    <source>
        <dbReference type="Proteomes" id="UP000253664"/>
    </source>
</evidence>
<feature type="region of interest" description="Disordered" evidence="2">
    <location>
        <begin position="364"/>
        <end position="385"/>
    </location>
</feature>
<sequence length="797" mass="88591">MLPCTPAPSLGIGTLPLFPASKIAMQELPRPVNHKRPGPYLTTEILEPSRQHLDLAATQLSPPYDFTFPEKDPGPFGLSSGLQTCDESQLVPIPVKRRKLDSQTSMPQGLGSPGHQEEKLGKPDSSNQHSDSQASVLSYWSDAGSSSSHAMALPFAKHITNLSPFWCVCAGFKQSDGYCPLSQASPAVYDPNDPQPYGSEKQQYMHMPSQSEPQDLSLIGSEQFNPGTSEPETQSMSMAGYLDQGRMQLASPPDRAKDSLFSQGRLPLEHFTDEYMPQDIASSHMPYPQCYGPNVGQERMNAVADFSEAFGRPTIALRGSVGGCSVAAPFDMLSSAGGSLGESGPLNGWSDACDGHTSSSFDVLLPDQRGGKRGPFKDPKLREQTAQTRRTGSCIRCRMQRIRCESDPEDPGGICLTCTHLATTKAGRFPCLRYKITDMKLYKPGQVPGYEWTRRWDHSITETIQNWASPDVKFIAVSAGYSTKCIELQVRRFIPQDGDKLVRTWDHNGTKKSVEIPPYALVDFELTKSTYTAHIEDIMTDTIQHVLKSSGDLLERTYFEAVRLMRHPETPEDSAKLLRRTLTLWVSIRLSTTSGFLVGRETLGMSGSILDETSPNAGMIPMPPVLGAQLDLVLIHHIQTKLRRDMLETLQKMVLKNKQATWLVIYLVTFILLHNASLITAHDAGYARKHGMKSFAAAPLRTRRQSARIPSGSKYPARTFPLLQQGRVSVLGRMQGKDLRSLADLGEDELMFVHATKDYHKMNRVEWQQIRNGGVYEDDFFFVSQLFEENWKPQSTI</sequence>
<feature type="compositionally biased region" description="Polar residues" evidence="2">
    <location>
        <begin position="124"/>
        <end position="136"/>
    </location>
</feature>
<dbReference type="PROSITE" id="PS50048">
    <property type="entry name" value="ZN2_CY6_FUNGAL_2"/>
    <property type="match status" value="1"/>
</dbReference>
<dbReference type="STRING" id="1330021.A0A367LKT6"/>
<gene>
    <name evidence="5" type="ORF">L249_6860</name>
</gene>
<feature type="region of interest" description="Disordered" evidence="2">
    <location>
        <begin position="192"/>
        <end position="214"/>
    </location>
</feature>
<protein>
    <recommendedName>
        <fullName evidence="4">Zn(2)-C6 fungal-type domain-containing protein</fullName>
    </recommendedName>
</protein>
<dbReference type="Proteomes" id="UP000253664">
    <property type="component" value="Unassembled WGS sequence"/>
</dbReference>
<keyword evidence="1" id="KW-0539">Nucleus</keyword>
<dbReference type="AlphaFoldDB" id="A0A367LKT6"/>
<evidence type="ECO:0000313" key="5">
    <source>
        <dbReference type="EMBL" id="RCI15029.1"/>
    </source>
</evidence>
<dbReference type="OrthoDB" id="3474066at2759"/>
<feature type="region of interest" description="Disordered" evidence="2">
    <location>
        <begin position="97"/>
        <end position="136"/>
    </location>
</feature>
<dbReference type="InterPro" id="IPR052973">
    <property type="entry name" value="Fungal_sec-metab_reg_TF"/>
</dbReference>
<keyword evidence="3" id="KW-0812">Transmembrane</keyword>
<keyword evidence="3" id="KW-0472">Membrane</keyword>
<proteinExistence type="predicted"/>
<feature type="domain" description="Zn(2)-C6 fungal-type" evidence="4">
    <location>
        <begin position="393"/>
        <end position="431"/>
    </location>
</feature>
<dbReference type="PANTHER" id="PTHR35392">
    <property type="entry name" value="ZN(II)2CYS6 TRANSCRIPTION FACTOR (EUROFUNG)-RELATED-RELATED"/>
    <property type="match status" value="1"/>
</dbReference>
<keyword evidence="3" id="KW-1133">Transmembrane helix</keyword>
<accession>A0A367LKT6</accession>
<dbReference type="InterPro" id="IPR001138">
    <property type="entry name" value="Zn2Cys6_DnaBD"/>
</dbReference>
<evidence type="ECO:0000259" key="4">
    <source>
        <dbReference type="PROSITE" id="PS50048"/>
    </source>
</evidence>
<dbReference type="EMBL" id="LKCN02000003">
    <property type="protein sequence ID" value="RCI15029.1"/>
    <property type="molecule type" value="Genomic_DNA"/>
</dbReference>
<evidence type="ECO:0000256" key="1">
    <source>
        <dbReference type="ARBA" id="ARBA00023242"/>
    </source>
</evidence>
<dbReference type="PANTHER" id="PTHR35392:SF3">
    <property type="entry name" value="ZN(2)-C6 FUNGAL-TYPE DOMAIN-CONTAINING PROTEIN"/>
    <property type="match status" value="1"/>
</dbReference>
<feature type="transmembrane region" description="Helical" evidence="3">
    <location>
        <begin position="660"/>
        <end position="681"/>
    </location>
</feature>
<dbReference type="GO" id="GO:0000981">
    <property type="term" value="F:DNA-binding transcription factor activity, RNA polymerase II-specific"/>
    <property type="evidence" value="ECO:0007669"/>
    <property type="project" value="InterPro"/>
</dbReference>
<evidence type="ECO:0000256" key="3">
    <source>
        <dbReference type="SAM" id="Phobius"/>
    </source>
</evidence>
<organism evidence="5 6">
    <name type="scientific">Ophiocordyceps polyrhachis-furcata BCC 54312</name>
    <dbReference type="NCBI Taxonomy" id="1330021"/>
    <lineage>
        <taxon>Eukaryota</taxon>
        <taxon>Fungi</taxon>
        <taxon>Dikarya</taxon>
        <taxon>Ascomycota</taxon>
        <taxon>Pezizomycotina</taxon>
        <taxon>Sordariomycetes</taxon>
        <taxon>Hypocreomycetidae</taxon>
        <taxon>Hypocreales</taxon>
        <taxon>Ophiocordycipitaceae</taxon>
        <taxon>Ophiocordyceps</taxon>
    </lineage>
</organism>
<evidence type="ECO:0000256" key="2">
    <source>
        <dbReference type="SAM" id="MobiDB-lite"/>
    </source>
</evidence>
<keyword evidence="6" id="KW-1185">Reference proteome</keyword>
<reference evidence="5 6" key="1">
    <citation type="journal article" date="2015" name="BMC Genomics">
        <title>Insights from the genome of Ophiocordyceps polyrhachis-furcata to pathogenicity and host specificity in insect fungi.</title>
        <authorList>
            <person name="Wichadakul D."/>
            <person name="Kobmoo N."/>
            <person name="Ingsriswang S."/>
            <person name="Tangphatsornruang S."/>
            <person name="Chantasingh D."/>
            <person name="Luangsa-ard J.J."/>
            <person name="Eurwilaichitr L."/>
        </authorList>
    </citation>
    <scope>NUCLEOTIDE SEQUENCE [LARGE SCALE GENOMIC DNA]</scope>
    <source>
        <strain evidence="5 6">BCC 54312</strain>
    </source>
</reference>
<dbReference type="GO" id="GO:0008270">
    <property type="term" value="F:zinc ion binding"/>
    <property type="evidence" value="ECO:0007669"/>
    <property type="project" value="InterPro"/>
</dbReference>